<keyword evidence="1" id="KW-1133">Transmembrane helix</keyword>
<evidence type="ECO:0000256" key="1">
    <source>
        <dbReference type="SAM" id="Phobius"/>
    </source>
</evidence>
<feature type="transmembrane region" description="Helical" evidence="1">
    <location>
        <begin position="147"/>
        <end position="165"/>
    </location>
</feature>
<evidence type="ECO:0000313" key="2">
    <source>
        <dbReference type="EMBL" id="OGZ67301.1"/>
    </source>
</evidence>
<feature type="transmembrane region" description="Helical" evidence="1">
    <location>
        <begin position="171"/>
        <end position="191"/>
    </location>
</feature>
<gene>
    <name evidence="2" type="ORF">A3D34_00860</name>
</gene>
<feature type="transmembrane region" description="Helical" evidence="1">
    <location>
        <begin position="92"/>
        <end position="110"/>
    </location>
</feature>
<feature type="transmembrane region" description="Helical" evidence="1">
    <location>
        <begin position="41"/>
        <end position="60"/>
    </location>
</feature>
<keyword evidence="1" id="KW-0812">Transmembrane</keyword>
<sequence length="200" mass="22730">MIIAIDTIKLVSAVFAIILVIFGAFLPYLRDILVKKTKPHAYTWLIWTITQGVALAGLLYGKGGWGSLSFFIMTAFVFITFLVSLKYGTRNITKFDTTILIIALLSIIVWRQMQNPLLAVFIVSAIDFLGYLPSFRKTFEEPWTETVTSWLVFSFTNILIIFSLSEYNFLTLTYLITITIGNIILITICLIRRQVIPANK</sequence>
<dbReference type="EMBL" id="MHOQ01000008">
    <property type="protein sequence ID" value="OGZ67301.1"/>
    <property type="molecule type" value="Genomic_DNA"/>
</dbReference>
<dbReference type="Proteomes" id="UP000179183">
    <property type="component" value="Unassembled WGS sequence"/>
</dbReference>
<proteinExistence type="predicted"/>
<dbReference type="AlphaFoldDB" id="A0A1G2HYN3"/>
<protein>
    <submittedName>
        <fullName evidence="2">Uncharacterized protein</fullName>
    </submittedName>
</protein>
<feature type="transmembrane region" description="Helical" evidence="1">
    <location>
        <begin position="66"/>
        <end position="85"/>
    </location>
</feature>
<feature type="transmembrane region" description="Helical" evidence="1">
    <location>
        <begin position="12"/>
        <end position="29"/>
    </location>
</feature>
<name>A0A1G2HYN3_9BACT</name>
<keyword evidence="1" id="KW-0472">Membrane</keyword>
<accession>A0A1G2HYN3</accession>
<reference evidence="2 3" key="1">
    <citation type="journal article" date="2016" name="Nat. Commun.">
        <title>Thousands of microbial genomes shed light on interconnected biogeochemical processes in an aquifer system.</title>
        <authorList>
            <person name="Anantharaman K."/>
            <person name="Brown C.T."/>
            <person name="Hug L.A."/>
            <person name="Sharon I."/>
            <person name="Castelle C.J."/>
            <person name="Probst A.J."/>
            <person name="Thomas B.C."/>
            <person name="Singh A."/>
            <person name="Wilkins M.J."/>
            <person name="Karaoz U."/>
            <person name="Brodie E.L."/>
            <person name="Williams K.H."/>
            <person name="Hubbard S.S."/>
            <person name="Banfield J.F."/>
        </authorList>
    </citation>
    <scope>NUCLEOTIDE SEQUENCE [LARGE SCALE GENOMIC DNA]</scope>
</reference>
<comment type="caution">
    <text evidence="2">The sequence shown here is derived from an EMBL/GenBank/DDBJ whole genome shotgun (WGS) entry which is preliminary data.</text>
</comment>
<evidence type="ECO:0000313" key="3">
    <source>
        <dbReference type="Proteomes" id="UP000179183"/>
    </source>
</evidence>
<feature type="transmembrane region" description="Helical" evidence="1">
    <location>
        <begin position="116"/>
        <end position="135"/>
    </location>
</feature>
<organism evidence="2 3">
    <name type="scientific">Candidatus Staskawiczbacteria bacterium RIFCSPHIGHO2_02_FULL_33_16</name>
    <dbReference type="NCBI Taxonomy" id="1802204"/>
    <lineage>
        <taxon>Bacteria</taxon>
        <taxon>Candidatus Staskawicziibacteriota</taxon>
    </lineage>
</organism>